<gene>
    <name evidence="1" type="ORF">PVK06_047751</name>
</gene>
<organism evidence="1 2">
    <name type="scientific">Gossypium arboreum</name>
    <name type="common">Tree cotton</name>
    <name type="synonym">Gossypium nanking</name>
    <dbReference type="NCBI Taxonomy" id="29729"/>
    <lineage>
        <taxon>Eukaryota</taxon>
        <taxon>Viridiplantae</taxon>
        <taxon>Streptophyta</taxon>
        <taxon>Embryophyta</taxon>
        <taxon>Tracheophyta</taxon>
        <taxon>Spermatophyta</taxon>
        <taxon>Magnoliopsida</taxon>
        <taxon>eudicotyledons</taxon>
        <taxon>Gunneridae</taxon>
        <taxon>Pentapetalae</taxon>
        <taxon>rosids</taxon>
        <taxon>malvids</taxon>
        <taxon>Malvales</taxon>
        <taxon>Malvaceae</taxon>
        <taxon>Malvoideae</taxon>
        <taxon>Gossypium</taxon>
    </lineage>
</organism>
<reference evidence="1 2" key="1">
    <citation type="submission" date="2023-03" db="EMBL/GenBank/DDBJ databases">
        <title>WGS of Gossypium arboreum.</title>
        <authorList>
            <person name="Yu D."/>
        </authorList>
    </citation>
    <scope>NUCLEOTIDE SEQUENCE [LARGE SCALE GENOMIC DNA]</scope>
    <source>
        <tissue evidence="1">Leaf</tissue>
    </source>
</reference>
<comment type="caution">
    <text evidence="1">The sequence shown here is derived from an EMBL/GenBank/DDBJ whole genome shotgun (WGS) entry which is preliminary data.</text>
</comment>
<sequence>MWPIRLGPKTDMPMWDAYVGSHAQLGLAHVAHTPTLRPPHSRALRTAMPSSITRSCLVHSQPHG</sequence>
<protein>
    <submittedName>
        <fullName evidence="1">Uncharacterized protein</fullName>
    </submittedName>
</protein>
<evidence type="ECO:0000313" key="2">
    <source>
        <dbReference type="Proteomes" id="UP001358586"/>
    </source>
</evidence>
<dbReference type="Proteomes" id="UP001358586">
    <property type="component" value="Chromosome 13"/>
</dbReference>
<proteinExistence type="predicted"/>
<keyword evidence="2" id="KW-1185">Reference proteome</keyword>
<name>A0ABR0ME90_GOSAR</name>
<dbReference type="EMBL" id="JARKNE010000013">
    <property type="protein sequence ID" value="KAK5771534.1"/>
    <property type="molecule type" value="Genomic_DNA"/>
</dbReference>
<evidence type="ECO:0000313" key="1">
    <source>
        <dbReference type="EMBL" id="KAK5771534.1"/>
    </source>
</evidence>
<accession>A0ABR0ME90</accession>